<reference evidence="3 4" key="1">
    <citation type="submission" date="2007-01" db="EMBL/GenBank/DDBJ databases">
        <authorList>
            <person name="Haygood M."/>
            <person name="Podell S."/>
            <person name="Anderson C."/>
            <person name="Hopkinson B."/>
            <person name="Roe K."/>
            <person name="Barbeau K."/>
            <person name="Gaasterland T."/>
            <person name="Ferriera S."/>
            <person name="Johnson J."/>
            <person name="Kravitz S."/>
            <person name="Beeson K."/>
            <person name="Sutton G."/>
            <person name="Rogers Y.-H."/>
            <person name="Friedman R."/>
            <person name="Frazier M."/>
            <person name="Venter J.C."/>
        </authorList>
    </citation>
    <scope>NUCLEOTIDE SEQUENCE [LARGE SCALE GENOMIC DNA]</scope>
    <source>
        <strain evidence="3 4">ATCC 23134</strain>
    </source>
</reference>
<evidence type="ECO:0000259" key="1">
    <source>
        <dbReference type="Pfam" id="PF13391"/>
    </source>
</evidence>
<evidence type="ECO:0000313" key="3">
    <source>
        <dbReference type="EMBL" id="EAY27367.1"/>
    </source>
</evidence>
<feature type="domain" description="HNH nuclease" evidence="1">
    <location>
        <begin position="225"/>
        <end position="283"/>
    </location>
</feature>
<name>A1ZQJ5_MICM2</name>
<proteinExistence type="predicted"/>
<dbReference type="InterPro" id="IPR058813">
    <property type="entry name" value="DNA-SBD_ScoMcrA"/>
</dbReference>
<organism evidence="3 4">
    <name type="scientific">Microscilla marina ATCC 23134</name>
    <dbReference type="NCBI Taxonomy" id="313606"/>
    <lineage>
        <taxon>Bacteria</taxon>
        <taxon>Pseudomonadati</taxon>
        <taxon>Bacteroidota</taxon>
        <taxon>Cytophagia</taxon>
        <taxon>Cytophagales</taxon>
        <taxon>Microscillaceae</taxon>
        <taxon>Microscilla</taxon>
    </lineage>
</organism>
<accession>A1ZQJ5</accession>
<comment type="caution">
    <text evidence="3">The sequence shown here is derived from an EMBL/GenBank/DDBJ whole genome shotgun (WGS) entry which is preliminary data.</text>
</comment>
<dbReference type="Pfam" id="PF26340">
    <property type="entry name" value="DNA-SBD_ScoMcrA"/>
    <property type="match status" value="1"/>
</dbReference>
<dbReference type="Pfam" id="PF13391">
    <property type="entry name" value="HNH_2"/>
    <property type="match status" value="1"/>
</dbReference>
<dbReference type="Proteomes" id="UP000004095">
    <property type="component" value="Unassembled WGS sequence"/>
</dbReference>
<feature type="domain" description="ScoMcrA-like DNA sulfur-binding" evidence="2">
    <location>
        <begin position="5"/>
        <end position="152"/>
    </location>
</feature>
<dbReference type="AlphaFoldDB" id="A1ZQJ5"/>
<keyword evidence="4" id="KW-1185">Reference proteome</keyword>
<dbReference type="PIRSF" id="PIRSF030850">
    <property type="entry name" value="UCP030850"/>
    <property type="match status" value="1"/>
</dbReference>
<dbReference type="InterPro" id="IPR011396">
    <property type="entry name" value="PT_DNA_restrict"/>
</dbReference>
<sequence length="339" mass="39835">MTVSQYLQKFKKLNVNHAEKNKKGSVAPHKPILLLSIIRLIEDKVITSHQIYLTPELLSTFKKYWELLANPNYHREISLPFFYLKSDGFWTLVPNLGHEEFFASKKTIKTFHQLTTKVAYAELDEALFQFLQNKQHRQDFCQILLNTYLAYSKNKFTEQLNYKQYIQEVGKSIVEEDFEAYYTRLNQVKTRLKAGSKAREQVDEEEFIRTAKFSEFILEIYNYSCCVSQLNIQVSPKVKRKISMVEGCHIEPFHVHGNNSVNNGIPLTYTIHKAFDKGLIAIDDQYRVIVSNNFKENKTSPYHLHQFHKQEILLPQNPQYYPSLKALQAHRVKFGFPRS</sequence>
<evidence type="ECO:0000259" key="2">
    <source>
        <dbReference type="Pfam" id="PF26340"/>
    </source>
</evidence>
<gene>
    <name evidence="3" type="ORF">M23134_08319</name>
</gene>
<dbReference type="InterPro" id="IPR003615">
    <property type="entry name" value="HNH_nuc"/>
</dbReference>
<dbReference type="eggNOG" id="COG3440">
    <property type="taxonomic scope" value="Bacteria"/>
</dbReference>
<evidence type="ECO:0000313" key="4">
    <source>
        <dbReference type="Proteomes" id="UP000004095"/>
    </source>
</evidence>
<dbReference type="EMBL" id="AAWS01000024">
    <property type="protein sequence ID" value="EAY27367.1"/>
    <property type="molecule type" value="Genomic_DNA"/>
</dbReference>
<protein>
    <submittedName>
        <fullName evidence="3">Uncharacterized protein</fullName>
    </submittedName>
</protein>